<gene>
    <name evidence="2" type="ORF">METBIDRAFT_102286</name>
</gene>
<dbReference type="Proteomes" id="UP000092555">
    <property type="component" value="Unassembled WGS sequence"/>
</dbReference>
<keyword evidence="1" id="KW-0472">Membrane</keyword>
<comment type="caution">
    <text evidence="2">The sequence shown here is derived from an EMBL/GenBank/DDBJ whole genome shotgun (WGS) entry which is preliminary data.</text>
</comment>
<accession>A0A1A0HGE1</accession>
<proteinExistence type="predicted"/>
<protein>
    <submittedName>
        <fullName evidence="2">Uncharacterized protein</fullName>
    </submittedName>
</protein>
<keyword evidence="1" id="KW-0812">Transmembrane</keyword>
<name>A0A1A0HGE1_9ASCO</name>
<dbReference type="EMBL" id="LXTC01000001">
    <property type="protein sequence ID" value="OBA23234.1"/>
    <property type="molecule type" value="Genomic_DNA"/>
</dbReference>
<keyword evidence="3" id="KW-1185">Reference proteome</keyword>
<feature type="transmembrane region" description="Helical" evidence="1">
    <location>
        <begin position="217"/>
        <end position="245"/>
    </location>
</feature>
<organism evidence="2 3">
    <name type="scientific">Metschnikowia bicuspidata var. bicuspidata NRRL YB-4993</name>
    <dbReference type="NCBI Taxonomy" id="869754"/>
    <lineage>
        <taxon>Eukaryota</taxon>
        <taxon>Fungi</taxon>
        <taxon>Dikarya</taxon>
        <taxon>Ascomycota</taxon>
        <taxon>Saccharomycotina</taxon>
        <taxon>Pichiomycetes</taxon>
        <taxon>Metschnikowiaceae</taxon>
        <taxon>Metschnikowia</taxon>
    </lineage>
</organism>
<evidence type="ECO:0000256" key="1">
    <source>
        <dbReference type="SAM" id="Phobius"/>
    </source>
</evidence>
<sequence length="246" mass="27979">MELSWRQVRTKPAFFQRQQKETRAYRAARKRRLREMDPSARSHGHLYAFLTGRRNYHLRGHCRKECPAPPRPCVRRAALSHGNQTVRHSHRVSPAPESPIRLWTKTSASPPCPNTGKTASSICGCLLCGQGPALLAPVCLDITRQFARLGQRMQGAALCARRLRLSRQPVPHIPRWALGSTLQRQFEIAGAAWRQARGWPETTDMGAARLHKRAHGFFGHTACALPCVLFGPIYIYMCFIFIFFWI</sequence>
<dbReference type="GeneID" id="30026693"/>
<evidence type="ECO:0000313" key="3">
    <source>
        <dbReference type="Proteomes" id="UP000092555"/>
    </source>
</evidence>
<dbReference type="AlphaFoldDB" id="A0A1A0HGE1"/>
<evidence type="ECO:0000313" key="2">
    <source>
        <dbReference type="EMBL" id="OBA23234.1"/>
    </source>
</evidence>
<keyword evidence="1" id="KW-1133">Transmembrane helix</keyword>
<dbReference type="RefSeq" id="XP_018713715.1">
    <property type="nucleotide sequence ID" value="XM_018853717.1"/>
</dbReference>
<reference evidence="2 3" key="1">
    <citation type="submission" date="2016-05" db="EMBL/GenBank/DDBJ databases">
        <title>Comparative genomics of biotechnologically important yeasts.</title>
        <authorList>
            <consortium name="DOE Joint Genome Institute"/>
            <person name="Riley R."/>
            <person name="Haridas S."/>
            <person name="Wolfe K.H."/>
            <person name="Lopes M.R."/>
            <person name="Hittinger C.T."/>
            <person name="Goker M."/>
            <person name="Salamov A."/>
            <person name="Wisecaver J."/>
            <person name="Long T.M."/>
            <person name="Aerts A.L."/>
            <person name="Barry K."/>
            <person name="Choi C."/>
            <person name="Clum A."/>
            <person name="Coughlan A.Y."/>
            <person name="Deshpande S."/>
            <person name="Douglass A.P."/>
            <person name="Hanson S.J."/>
            <person name="Klenk H.-P."/>
            <person name="LaButti K."/>
            <person name="Lapidus A."/>
            <person name="Lindquist E."/>
            <person name="Lipzen A."/>
            <person name="Meier-kolthoff J.P."/>
            <person name="Ohm R.A."/>
            <person name="Otillar R.P."/>
            <person name="Pangilinan J."/>
            <person name="Peng Y."/>
            <person name="Rokas A."/>
            <person name="Rosa C.A."/>
            <person name="Scheuner C."/>
            <person name="Sibirny A.A."/>
            <person name="Slot J.C."/>
            <person name="Stielow J.B."/>
            <person name="Sun H."/>
            <person name="Kurtzman C.P."/>
            <person name="Blackwell M."/>
            <person name="Grigoriev I.V."/>
            <person name="Jeffries T.W."/>
        </authorList>
    </citation>
    <scope>NUCLEOTIDE SEQUENCE [LARGE SCALE GENOMIC DNA]</scope>
    <source>
        <strain evidence="2 3">NRRL YB-4993</strain>
    </source>
</reference>